<sequence length="75" mass="8479">MQFPVPIIGLQPDTALTALNNVLGGFVLLVERRQLVSLLNNVSVLVHPVIIDAEFVNNLLFYFVDSHYMLTYFSK</sequence>
<evidence type="ECO:0000313" key="1">
    <source>
        <dbReference type="EMBL" id="MPM96016.1"/>
    </source>
</evidence>
<name>A0A645E365_9ZZZZ</name>
<gene>
    <name evidence="1" type="ORF">SDC9_143172</name>
</gene>
<reference evidence="1" key="1">
    <citation type="submission" date="2019-08" db="EMBL/GenBank/DDBJ databases">
        <authorList>
            <person name="Kucharzyk K."/>
            <person name="Murdoch R.W."/>
            <person name="Higgins S."/>
            <person name="Loffler F."/>
        </authorList>
    </citation>
    <scope>NUCLEOTIDE SEQUENCE</scope>
</reference>
<comment type="caution">
    <text evidence="1">The sequence shown here is derived from an EMBL/GenBank/DDBJ whole genome shotgun (WGS) entry which is preliminary data.</text>
</comment>
<organism evidence="1">
    <name type="scientific">bioreactor metagenome</name>
    <dbReference type="NCBI Taxonomy" id="1076179"/>
    <lineage>
        <taxon>unclassified sequences</taxon>
        <taxon>metagenomes</taxon>
        <taxon>ecological metagenomes</taxon>
    </lineage>
</organism>
<proteinExistence type="predicted"/>
<dbReference type="EMBL" id="VSSQ01042433">
    <property type="protein sequence ID" value="MPM96016.1"/>
    <property type="molecule type" value="Genomic_DNA"/>
</dbReference>
<protein>
    <submittedName>
        <fullName evidence="1">Uncharacterized protein</fullName>
    </submittedName>
</protein>
<dbReference type="AlphaFoldDB" id="A0A645E365"/>
<accession>A0A645E365</accession>